<evidence type="ECO:0000256" key="7">
    <source>
        <dbReference type="ARBA" id="ARBA00022989"/>
    </source>
</evidence>
<keyword evidence="7" id="KW-1133">Transmembrane helix</keyword>
<keyword evidence="9" id="KW-0472">Membrane</keyword>
<comment type="subcellular location">
    <subcellularLocation>
        <location evidence="1 10">Golgi apparatus membrane</location>
        <topology evidence="1 10">Single-pass type II membrane protein</topology>
    </subcellularLocation>
</comment>
<dbReference type="GO" id="GO:0000139">
    <property type="term" value="C:Golgi membrane"/>
    <property type="evidence" value="ECO:0007669"/>
    <property type="project" value="UniProtKB-SubCell"/>
</dbReference>
<keyword evidence="5" id="KW-0812">Transmembrane</keyword>
<dbReference type="Pfam" id="PF01762">
    <property type="entry name" value="Galactosyl_T"/>
    <property type="match status" value="1"/>
</dbReference>
<dbReference type="PANTHER" id="PTHR11214">
    <property type="entry name" value="BETA-1,3-N-ACETYLGLUCOSAMINYLTRANSFERASE"/>
    <property type="match status" value="1"/>
</dbReference>
<evidence type="ECO:0000256" key="5">
    <source>
        <dbReference type="ARBA" id="ARBA00022692"/>
    </source>
</evidence>
<keyword evidence="6" id="KW-0735">Signal-anchor</keyword>
<dbReference type="EC" id="2.4.1.-" evidence="10"/>
<evidence type="ECO:0000256" key="10">
    <source>
        <dbReference type="RuleBase" id="RU363063"/>
    </source>
</evidence>
<evidence type="ECO:0000313" key="11">
    <source>
        <dbReference type="EMBL" id="KAK2140547.1"/>
    </source>
</evidence>
<dbReference type="Gene3D" id="3.90.550.50">
    <property type="match status" value="1"/>
</dbReference>
<dbReference type="InterPro" id="IPR002659">
    <property type="entry name" value="Glyco_trans_31"/>
</dbReference>
<reference evidence="11" key="1">
    <citation type="journal article" date="2023" name="Mol. Biol. Evol.">
        <title>Third-Generation Sequencing Reveals the Adaptive Role of the Epigenome in Three Deep-Sea Polychaetes.</title>
        <authorList>
            <person name="Perez M."/>
            <person name="Aroh O."/>
            <person name="Sun Y."/>
            <person name="Lan Y."/>
            <person name="Juniper S.K."/>
            <person name="Young C.R."/>
            <person name="Angers B."/>
            <person name="Qian P.Y."/>
        </authorList>
    </citation>
    <scope>NUCLEOTIDE SEQUENCE</scope>
    <source>
        <strain evidence="11">P08H-3</strain>
    </source>
</reference>
<evidence type="ECO:0000313" key="12">
    <source>
        <dbReference type="Proteomes" id="UP001208570"/>
    </source>
</evidence>
<proteinExistence type="inferred from homology"/>
<comment type="caution">
    <text evidence="11">The sequence shown here is derived from an EMBL/GenBank/DDBJ whole genome shotgun (WGS) entry which is preliminary data.</text>
</comment>
<organism evidence="11 12">
    <name type="scientific">Paralvinella palmiformis</name>
    <dbReference type="NCBI Taxonomy" id="53620"/>
    <lineage>
        <taxon>Eukaryota</taxon>
        <taxon>Metazoa</taxon>
        <taxon>Spiralia</taxon>
        <taxon>Lophotrochozoa</taxon>
        <taxon>Annelida</taxon>
        <taxon>Polychaeta</taxon>
        <taxon>Sedentaria</taxon>
        <taxon>Canalipalpata</taxon>
        <taxon>Terebellida</taxon>
        <taxon>Terebelliformia</taxon>
        <taxon>Alvinellidae</taxon>
        <taxon>Paralvinella</taxon>
    </lineage>
</organism>
<dbReference type="GO" id="GO:0006493">
    <property type="term" value="P:protein O-linked glycosylation"/>
    <property type="evidence" value="ECO:0007669"/>
    <property type="project" value="TreeGrafter"/>
</dbReference>
<dbReference type="EMBL" id="JAODUP010001318">
    <property type="protein sequence ID" value="KAK2140547.1"/>
    <property type="molecule type" value="Genomic_DNA"/>
</dbReference>
<dbReference type="AlphaFoldDB" id="A0AAD9IT94"/>
<evidence type="ECO:0000256" key="9">
    <source>
        <dbReference type="ARBA" id="ARBA00023136"/>
    </source>
</evidence>
<keyword evidence="8 10" id="KW-0333">Golgi apparatus</keyword>
<dbReference type="GO" id="GO:0016758">
    <property type="term" value="F:hexosyltransferase activity"/>
    <property type="evidence" value="ECO:0007669"/>
    <property type="project" value="InterPro"/>
</dbReference>
<keyword evidence="12" id="KW-1185">Reference proteome</keyword>
<evidence type="ECO:0000256" key="1">
    <source>
        <dbReference type="ARBA" id="ARBA00004323"/>
    </source>
</evidence>
<evidence type="ECO:0000256" key="2">
    <source>
        <dbReference type="ARBA" id="ARBA00008661"/>
    </source>
</evidence>
<evidence type="ECO:0000256" key="4">
    <source>
        <dbReference type="ARBA" id="ARBA00022679"/>
    </source>
</evidence>
<keyword evidence="3 10" id="KW-0328">Glycosyltransferase</keyword>
<dbReference type="Proteomes" id="UP001208570">
    <property type="component" value="Unassembled WGS sequence"/>
</dbReference>
<evidence type="ECO:0000256" key="8">
    <source>
        <dbReference type="ARBA" id="ARBA00023034"/>
    </source>
</evidence>
<dbReference type="PANTHER" id="PTHR11214:SF314">
    <property type="entry name" value="HEXOSYLTRANSFERASE"/>
    <property type="match status" value="1"/>
</dbReference>
<name>A0AAD9IT94_9ANNE</name>
<keyword evidence="4" id="KW-0808">Transferase</keyword>
<accession>A0AAD9IT94</accession>
<sequence>MIVVHSAVGNRAQRDAIRNTWYRTIHHFTDVRIILIFLVGSDQDQGLMTNVVAEGTVYRDLVVFDMIDTYRNLSLKSLLGLHWVNEFCAETRFVLKVDDDVYVNLRTIIINLLYTGSISENISQPDIKRNNRINTLCESFAEIKYNLSFVKGHGLVGAVNRKSRVMRYGLWGIEHKEHPEEFYPDYCSGNMYLLNITVVELLLKASYLYHDSSSVPVNENNSVSLSQQMRFVPFEDVFVTGYLARNIGVTCYHHRGFPHWSDGVNKANIVRLVKGQLLAIHNVYYLQMYRIYKLIGG</sequence>
<comment type="similarity">
    <text evidence="2 10">Belongs to the glycosyltransferase 31 family.</text>
</comment>
<evidence type="ECO:0000256" key="3">
    <source>
        <dbReference type="ARBA" id="ARBA00022676"/>
    </source>
</evidence>
<evidence type="ECO:0000256" key="6">
    <source>
        <dbReference type="ARBA" id="ARBA00022968"/>
    </source>
</evidence>
<gene>
    <name evidence="11" type="ORF">LSH36_1318g00025</name>
</gene>
<protein>
    <recommendedName>
        <fullName evidence="10">Hexosyltransferase</fullName>
        <ecNumber evidence="10">2.4.1.-</ecNumber>
    </recommendedName>
</protein>